<keyword evidence="3 6" id="KW-1133">Transmembrane helix</keyword>
<keyword evidence="2 6" id="KW-0812">Transmembrane</keyword>
<dbReference type="NCBIfam" id="TIGR01352">
    <property type="entry name" value="tonB_Cterm"/>
    <property type="match status" value="1"/>
</dbReference>
<accession>A0ABY1ZHU0</accession>
<keyword evidence="9" id="KW-1185">Reference proteome</keyword>
<feature type="region of interest" description="Disordered" evidence="5">
    <location>
        <begin position="177"/>
        <end position="197"/>
    </location>
</feature>
<feature type="region of interest" description="Disordered" evidence="5">
    <location>
        <begin position="76"/>
        <end position="135"/>
    </location>
</feature>
<dbReference type="SUPFAM" id="SSF74653">
    <property type="entry name" value="TolA/TonB C-terminal domain"/>
    <property type="match status" value="1"/>
</dbReference>
<dbReference type="InterPro" id="IPR037682">
    <property type="entry name" value="TonB_C"/>
</dbReference>
<dbReference type="RefSeq" id="WP_131483377.1">
    <property type="nucleotide sequence ID" value="NZ_SJDL01000036.1"/>
</dbReference>
<evidence type="ECO:0000313" key="9">
    <source>
        <dbReference type="Proteomes" id="UP000313645"/>
    </source>
</evidence>
<dbReference type="InterPro" id="IPR006260">
    <property type="entry name" value="TonB/TolA_C"/>
</dbReference>
<dbReference type="Pfam" id="PF03544">
    <property type="entry name" value="TonB_C"/>
    <property type="match status" value="1"/>
</dbReference>
<feature type="compositionally biased region" description="Basic and acidic residues" evidence="5">
    <location>
        <begin position="91"/>
        <end position="114"/>
    </location>
</feature>
<organism evidence="8 9">
    <name type="scientific">Marinobacter halodurans</name>
    <dbReference type="NCBI Taxonomy" id="2528979"/>
    <lineage>
        <taxon>Bacteria</taxon>
        <taxon>Pseudomonadati</taxon>
        <taxon>Pseudomonadota</taxon>
        <taxon>Gammaproteobacteria</taxon>
        <taxon>Pseudomonadales</taxon>
        <taxon>Marinobacteraceae</taxon>
        <taxon>Marinobacter</taxon>
    </lineage>
</organism>
<name>A0ABY1ZHU0_9GAMM</name>
<protein>
    <submittedName>
        <fullName evidence="8">TonB family protein</fullName>
    </submittedName>
</protein>
<feature type="region of interest" description="Disordered" evidence="5">
    <location>
        <begin position="213"/>
        <end position="239"/>
    </location>
</feature>
<dbReference type="Proteomes" id="UP000313645">
    <property type="component" value="Unassembled WGS sequence"/>
</dbReference>
<feature type="domain" description="TonB C-terminal" evidence="7">
    <location>
        <begin position="268"/>
        <end position="329"/>
    </location>
</feature>
<dbReference type="EMBL" id="SJDL01000036">
    <property type="protein sequence ID" value="TBW50151.1"/>
    <property type="molecule type" value="Genomic_DNA"/>
</dbReference>
<comment type="caution">
    <text evidence="8">The sequence shown here is derived from an EMBL/GenBank/DDBJ whole genome shotgun (WGS) entry which is preliminary data.</text>
</comment>
<evidence type="ECO:0000256" key="3">
    <source>
        <dbReference type="ARBA" id="ARBA00022989"/>
    </source>
</evidence>
<comment type="subcellular location">
    <subcellularLocation>
        <location evidence="1">Membrane</location>
        <topology evidence="1">Single-pass membrane protein</topology>
    </subcellularLocation>
</comment>
<gene>
    <name evidence="8" type="ORF">EZI54_18555</name>
</gene>
<proteinExistence type="predicted"/>
<evidence type="ECO:0000256" key="4">
    <source>
        <dbReference type="ARBA" id="ARBA00023136"/>
    </source>
</evidence>
<dbReference type="NCBIfam" id="NF033768">
    <property type="entry name" value="myxo_SS_tail"/>
    <property type="match status" value="1"/>
</dbReference>
<evidence type="ECO:0000313" key="8">
    <source>
        <dbReference type="EMBL" id="TBW50151.1"/>
    </source>
</evidence>
<keyword evidence="4 6" id="KW-0472">Membrane</keyword>
<evidence type="ECO:0000259" key="7">
    <source>
        <dbReference type="Pfam" id="PF03544"/>
    </source>
</evidence>
<evidence type="ECO:0000256" key="1">
    <source>
        <dbReference type="ARBA" id="ARBA00004167"/>
    </source>
</evidence>
<evidence type="ECO:0000256" key="6">
    <source>
        <dbReference type="SAM" id="Phobius"/>
    </source>
</evidence>
<sequence length="332" mass="36268">MGSRIDVHQAALATTGAGSVTLRLPWDREPGERLRLGLSLLLFLALFVPLAIWIPRIDLPEPDRQTREQVPPQLARLIQEKPEPKPVVQPEPEKPKPEVKPQPEPKPAPKHEPVARPGPKPKPAVAAEPAKQTVEQARTVAAKSGLMALSDDLSAMQSLAAEPGDTGLSANVDTRHATAAKKTAEPDALQRSGGVQDVRGPTEQVALAEHQVKQVAAPEPARKPQTRAKAAPDPGPEERSMANIRRVFDQQKSVLFSLYNRELRKNPALEGEVLLEVTVEPDGHVSNCRIVSSELDAPGLEQKILMRVRLFNFGAADVETRRVRFPINFLPS</sequence>
<dbReference type="Gene3D" id="3.30.1150.10">
    <property type="match status" value="1"/>
</dbReference>
<reference evidence="8 9" key="1">
    <citation type="submission" date="2019-02" db="EMBL/GenBank/DDBJ databases">
        <title>Marinobacter halodurans sp. nov., a marine bacterium isolated from sea tidal flat.</title>
        <authorList>
            <person name="Yoo Y."/>
            <person name="Lee D.W."/>
            <person name="Kim B.S."/>
            <person name="Kim J.-J."/>
        </authorList>
    </citation>
    <scope>NUCLEOTIDE SEQUENCE [LARGE SCALE GENOMIC DNA]</scope>
    <source>
        <strain evidence="8 9">YJ-S3-2</strain>
    </source>
</reference>
<dbReference type="InterPro" id="IPR049806">
    <property type="entry name" value="MasK-like_C"/>
</dbReference>
<evidence type="ECO:0000256" key="2">
    <source>
        <dbReference type="ARBA" id="ARBA00022692"/>
    </source>
</evidence>
<evidence type="ECO:0000256" key="5">
    <source>
        <dbReference type="SAM" id="MobiDB-lite"/>
    </source>
</evidence>
<feature type="transmembrane region" description="Helical" evidence="6">
    <location>
        <begin position="34"/>
        <end position="54"/>
    </location>
</feature>